<dbReference type="RefSeq" id="WP_012186292.1">
    <property type="nucleotide sequence ID" value="NC_009954.1"/>
</dbReference>
<feature type="transmembrane region" description="Helical" evidence="9">
    <location>
        <begin position="338"/>
        <end position="362"/>
    </location>
</feature>
<evidence type="ECO:0000256" key="8">
    <source>
        <dbReference type="ARBA" id="ARBA00023136"/>
    </source>
</evidence>
<dbReference type="EMBL" id="CP000852">
    <property type="protein sequence ID" value="ABW02073.1"/>
    <property type="molecule type" value="Genomic_DNA"/>
</dbReference>
<evidence type="ECO:0000256" key="9">
    <source>
        <dbReference type="SAM" id="Phobius"/>
    </source>
</evidence>
<name>A8ME67_CALMQ</name>
<keyword evidence="6 9" id="KW-0812">Transmembrane</keyword>
<dbReference type="InterPro" id="IPR029044">
    <property type="entry name" value="Nucleotide-diphossugar_trans"/>
</dbReference>
<dbReference type="InterPro" id="IPR001173">
    <property type="entry name" value="Glyco_trans_2-like"/>
</dbReference>
<accession>A8ME67</accession>
<evidence type="ECO:0000256" key="2">
    <source>
        <dbReference type="ARBA" id="ARBA00004760"/>
    </source>
</evidence>
<organism evidence="11 12">
    <name type="scientific">Caldivirga maquilingensis (strain ATCC 700844 / DSM 13496 / JCM 10307 / IC-167)</name>
    <dbReference type="NCBI Taxonomy" id="397948"/>
    <lineage>
        <taxon>Archaea</taxon>
        <taxon>Thermoproteota</taxon>
        <taxon>Thermoprotei</taxon>
        <taxon>Thermoproteales</taxon>
        <taxon>Thermoproteaceae</taxon>
        <taxon>Caldivirga</taxon>
    </lineage>
</organism>
<dbReference type="STRING" id="397948.Cmaq_1246"/>
<dbReference type="Gene3D" id="3.90.550.10">
    <property type="entry name" value="Spore Coat Polysaccharide Biosynthesis Protein SpsA, Chain A"/>
    <property type="match status" value="1"/>
</dbReference>
<evidence type="ECO:0000313" key="11">
    <source>
        <dbReference type="EMBL" id="ABW02073.1"/>
    </source>
</evidence>
<dbReference type="Pfam" id="PF00535">
    <property type="entry name" value="Glycos_transf_2"/>
    <property type="match status" value="1"/>
</dbReference>
<evidence type="ECO:0000256" key="6">
    <source>
        <dbReference type="ARBA" id="ARBA00022692"/>
    </source>
</evidence>
<comment type="pathway">
    <text evidence="2">Lipid metabolism; sphingolipid metabolism.</text>
</comment>
<keyword evidence="5 11" id="KW-0808">Transferase</keyword>
<dbReference type="GO" id="GO:0016020">
    <property type="term" value="C:membrane"/>
    <property type="evidence" value="ECO:0007669"/>
    <property type="project" value="UniProtKB-SubCell"/>
</dbReference>
<dbReference type="InterPro" id="IPR025993">
    <property type="entry name" value="Ceramide_glucosylTrfase"/>
</dbReference>
<keyword evidence="4" id="KW-0328">Glycosyltransferase</keyword>
<dbReference type="AlphaFoldDB" id="A8ME67"/>
<dbReference type="HOGENOM" id="CLU_067021_0_0_2"/>
<keyword evidence="8 9" id="KW-0472">Membrane</keyword>
<evidence type="ECO:0000256" key="3">
    <source>
        <dbReference type="ARBA" id="ARBA00004991"/>
    </source>
</evidence>
<evidence type="ECO:0000256" key="7">
    <source>
        <dbReference type="ARBA" id="ARBA00022989"/>
    </source>
</evidence>
<dbReference type="GO" id="GO:0006679">
    <property type="term" value="P:glucosylceramide biosynthetic process"/>
    <property type="evidence" value="ECO:0007669"/>
    <property type="project" value="TreeGrafter"/>
</dbReference>
<feature type="transmembrane region" description="Helical" evidence="9">
    <location>
        <begin position="290"/>
        <end position="318"/>
    </location>
</feature>
<dbReference type="GO" id="GO:0008120">
    <property type="term" value="F:ceramide glucosyltransferase activity"/>
    <property type="evidence" value="ECO:0007669"/>
    <property type="project" value="TreeGrafter"/>
</dbReference>
<feature type="transmembrane region" description="Helical" evidence="9">
    <location>
        <begin position="6"/>
        <end position="25"/>
    </location>
</feature>
<feature type="domain" description="Glycosyltransferase 2-like" evidence="10">
    <location>
        <begin position="46"/>
        <end position="205"/>
    </location>
</feature>
<keyword evidence="12" id="KW-1185">Reference proteome</keyword>
<dbReference type="KEGG" id="cma:Cmaq_1246"/>
<evidence type="ECO:0000256" key="1">
    <source>
        <dbReference type="ARBA" id="ARBA00004141"/>
    </source>
</evidence>
<evidence type="ECO:0000259" key="10">
    <source>
        <dbReference type="Pfam" id="PF00535"/>
    </source>
</evidence>
<evidence type="ECO:0000313" key="12">
    <source>
        <dbReference type="Proteomes" id="UP000001137"/>
    </source>
</evidence>
<evidence type="ECO:0000256" key="5">
    <source>
        <dbReference type="ARBA" id="ARBA00022679"/>
    </source>
</evidence>
<dbReference type="PANTHER" id="PTHR12726:SF0">
    <property type="entry name" value="CERAMIDE GLUCOSYLTRANSFERASE"/>
    <property type="match status" value="1"/>
</dbReference>
<keyword evidence="7 9" id="KW-1133">Transmembrane helix</keyword>
<dbReference type="eggNOG" id="arCOG01389">
    <property type="taxonomic scope" value="Archaea"/>
</dbReference>
<sequence>MLILQVLGLLIVIAAASSSILSLYFEVKYWRSLRDPVNDGEYPSVTVIMPIRGVDQNLEGNVRSVLEQKYPAAKEYLFIFDDVNDPAYGLVSRIIEGYSNARIIINNAGSSKGSALVKGINEAKGDVVVIVDSDAYVHDEWLINLVNLLKAGSGAATTYRFYAPLSRLSLGLLLKASFNMIGITAMQNDTARFAWGGSTAVWRKLILKWELVKYLPHYLSDDYVITHMVHRDGLKVGFTPRSMVITLEDSGVKDAFKWAVRQLWYVKVYGFNGFILYTASYTLYAFTLPIALALSLFINWVIILGLAPYLIGVIKDYYRISRIRSQGVFYASNIGGRYAYALAAASILNVYFSWLAIIVTAFTKSINWRGRVFTIQDVKRGIESMPLP</sequence>
<feature type="transmembrane region" description="Helical" evidence="9">
    <location>
        <begin position="263"/>
        <end position="284"/>
    </location>
</feature>
<dbReference type="SUPFAM" id="SSF53448">
    <property type="entry name" value="Nucleotide-diphospho-sugar transferases"/>
    <property type="match status" value="1"/>
</dbReference>
<dbReference type="OrthoDB" id="27596at2157"/>
<dbReference type="PANTHER" id="PTHR12726">
    <property type="entry name" value="CERAMIDE GLUCOSYLTRANSFERASE"/>
    <property type="match status" value="1"/>
</dbReference>
<reference evidence="11 12" key="1">
    <citation type="submission" date="2007-10" db="EMBL/GenBank/DDBJ databases">
        <title>Complete sequence of Caldivirga maquilingensis IC-167.</title>
        <authorList>
            <consortium name="US DOE Joint Genome Institute"/>
            <person name="Copeland A."/>
            <person name="Lucas S."/>
            <person name="Lapidus A."/>
            <person name="Barry K."/>
            <person name="Glavina del Rio T."/>
            <person name="Dalin E."/>
            <person name="Tice H."/>
            <person name="Pitluck S."/>
            <person name="Saunders E."/>
            <person name="Brettin T."/>
            <person name="Bruce D."/>
            <person name="Detter J.C."/>
            <person name="Han C."/>
            <person name="Schmutz J."/>
            <person name="Larimer F."/>
            <person name="Land M."/>
            <person name="Hauser L."/>
            <person name="Kyrpides N."/>
            <person name="Ivanova N."/>
            <person name="Biddle J.F."/>
            <person name="Zhang Z."/>
            <person name="Fitz-Gibbon S.T."/>
            <person name="Lowe T.M."/>
            <person name="Saltikov C."/>
            <person name="House C.H."/>
            <person name="Richardson P."/>
        </authorList>
    </citation>
    <scope>NUCLEOTIDE SEQUENCE [LARGE SCALE GENOMIC DNA]</scope>
    <source>
        <strain evidence="12">ATCC 700844 / DSM 13496 / JCM 10307 / IC-167</strain>
    </source>
</reference>
<dbReference type="CAZy" id="GT21">
    <property type="family name" value="Glycosyltransferase Family 21"/>
</dbReference>
<protein>
    <submittedName>
        <fullName evidence="11">Glycosyl transferase family 2</fullName>
    </submittedName>
</protein>
<comment type="subcellular location">
    <subcellularLocation>
        <location evidence="1">Membrane</location>
        <topology evidence="1">Multi-pass membrane protein</topology>
    </subcellularLocation>
</comment>
<proteinExistence type="predicted"/>
<gene>
    <name evidence="11" type="ordered locus">Cmaq_1246</name>
</gene>
<dbReference type="GeneID" id="5709398"/>
<comment type="pathway">
    <text evidence="3">Sphingolipid metabolism.</text>
</comment>
<evidence type="ECO:0000256" key="4">
    <source>
        <dbReference type="ARBA" id="ARBA00022676"/>
    </source>
</evidence>
<dbReference type="Proteomes" id="UP000001137">
    <property type="component" value="Chromosome"/>
</dbReference>